<accession>A0A2B4SAG7</accession>
<name>A0A2B4SAG7_STYPI</name>
<evidence type="ECO:0000256" key="2">
    <source>
        <dbReference type="SAM" id="MobiDB-lite"/>
    </source>
</evidence>
<evidence type="ECO:0000313" key="4">
    <source>
        <dbReference type="Proteomes" id="UP000225706"/>
    </source>
</evidence>
<feature type="coiled-coil region" evidence="1">
    <location>
        <begin position="138"/>
        <end position="165"/>
    </location>
</feature>
<dbReference type="AlphaFoldDB" id="A0A2B4SAG7"/>
<protein>
    <submittedName>
        <fullName evidence="3">Uncharacterized protein</fullName>
    </submittedName>
</protein>
<organism evidence="3 4">
    <name type="scientific">Stylophora pistillata</name>
    <name type="common">Smooth cauliflower coral</name>
    <dbReference type="NCBI Taxonomy" id="50429"/>
    <lineage>
        <taxon>Eukaryota</taxon>
        <taxon>Metazoa</taxon>
        <taxon>Cnidaria</taxon>
        <taxon>Anthozoa</taxon>
        <taxon>Hexacorallia</taxon>
        <taxon>Scleractinia</taxon>
        <taxon>Astrocoeniina</taxon>
        <taxon>Pocilloporidae</taxon>
        <taxon>Stylophora</taxon>
    </lineage>
</organism>
<feature type="region of interest" description="Disordered" evidence="2">
    <location>
        <begin position="115"/>
        <end position="138"/>
    </location>
</feature>
<gene>
    <name evidence="3" type="ORF">AWC38_SpisGene7658</name>
</gene>
<comment type="caution">
    <text evidence="3">The sequence shown here is derived from an EMBL/GenBank/DDBJ whole genome shotgun (WGS) entry which is preliminary data.</text>
</comment>
<feature type="compositionally biased region" description="Basic and acidic residues" evidence="2">
    <location>
        <begin position="115"/>
        <end position="126"/>
    </location>
</feature>
<dbReference type="EMBL" id="LSMT01000098">
    <property type="protein sequence ID" value="PFX27664.1"/>
    <property type="molecule type" value="Genomic_DNA"/>
</dbReference>
<dbReference type="Proteomes" id="UP000225706">
    <property type="component" value="Unassembled WGS sequence"/>
</dbReference>
<keyword evidence="1" id="KW-0175">Coiled coil</keyword>
<keyword evidence="4" id="KW-1185">Reference proteome</keyword>
<proteinExistence type="predicted"/>
<evidence type="ECO:0000313" key="3">
    <source>
        <dbReference type="EMBL" id="PFX27664.1"/>
    </source>
</evidence>
<evidence type="ECO:0000256" key="1">
    <source>
        <dbReference type="SAM" id="Coils"/>
    </source>
</evidence>
<sequence length="203" mass="22679">MVCFTAQYTILNALNIYSYDAGSNLELLAVPPVDLIGESSTGTSAATVSSNYELLVTVEMSRWDEQGPQQLSDISFNRLFLNQDSDVMCLKHRQLQSASKMDELKTFIPDHDGCNDKGGSAKEITKNTDQNFEQDKNSSDLNKEMDALRKKLAMYERLNKFMELDSLASKYGSKMRQNILLISDSTSGSSLLGELLNQHPDVF</sequence>
<reference evidence="4" key="1">
    <citation type="journal article" date="2017" name="bioRxiv">
        <title>Comparative analysis of the genomes of Stylophora pistillata and Acropora digitifera provides evidence for extensive differences between species of corals.</title>
        <authorList>
            <person name="Voolstra C.R."/>
            <person name="Li Y."/>
            <person name="Liew Y.J."/>
            <person name="Baumgarten S."/>
            <person name="Zoccola D."/>
            <person name="Flot J.-F."/>
            <person name="Tambutte S."/>
            <person name="Allemand D."/>
            <person name="Aranda M."/>
        </authorList>
    </citation>
    <scope>NUCLEOTIDE SEQUENCE [LARGE SCALE GENOMIC DNA]</scope>
</reference>